<evidence type="ECO:0000313" key="3">
    <source>
        <dbReference type="Proteomes" id="UP001529510"/>
    </source>
</evidence>
<protein>
    <submittedName>
        <fullName evidence="2">Uncharacterized protein</fullName>
    </submittedName>
</protein>
<gene>
    <name evidence="2" type="ORF">M9458_003138</name>
</gene>
<reference evidence="2 3" key="1">
    <citation type="submission" date="2024-05" db="EMBL/GenBank/DDBJ databases">
        <title>Genome sequencing and assembly of Indian major carp, Cirrhinus mrigala (Hamilton, 1822).</title>
        <authorList>
            <person name="Mohindra V."/>
            <person name="Chowdhury L.M."/>
            <person name="Lal K."/>
            <person name="Jena J.K."/>
        </authorList>
    </citation>
    <scope>NUCLEOTIDE SEQUENCE [LARGE SCALE GENOMIC DNA]</scope>
    <source>
        <strain evidence="2">CM1030</strain>
        <tissue evidence="2">Blood</tissue>
    </source>
</reference>
<feature type="compositionally biased region" description="Polar residues" evidence="1">
    <location>
        <begin position="75"/>
        <end position="88"/>
    </location>
</feature>
<evidence type="ECO:0000313" key="2">
    <source>
        <dbReference type="EMBL" id="KAL0199951.1"/>
    </source>
</evidence>
<comment type="caution">
    <text evidence="2">The sequence shown here is derived from an EMBL/GenBank/DDBJ whole genome shotgun (WGS) entry which is preliminary data.</text>
</comment>
<organism evidence="2 3">
    <name type="scientific">Cirrhinus mrigala</name>
    <name type="common">Mrigala</name>
    <dbReference type="NCBI Taxonomy" id="683832"/>
    <lineage>
        <taxon>Eukaryota</taxon>
        <taxon>Metazoa</taxon>
        <taxon>Chordata</taxon>
        <taxon>Craniata</taxon>
        <taxon>Vertebrata</taxon>
        <taxon>Euteleostomi</taxon>
        <taxon>Actinopterygii</taxon>
        <taxon>Neopterygii</taxon>
        <taxon>Teleostei</taxon>
        <taxon>Ostariophysi</taxon>
        <taxon>Cypriniformes</taxon>
        <taxon>Cyprinidae</taxon>
        <taxon>Labeoninae</taxon>
        <taxon>Labeonini</taxon>
        <taxon>Cirrhinus</taxon>
    </lineage>
</organism>
<sequence>VVLPGHTLIRWEFSPHVWELLWDLRTSLQAMIHRNLRRSQCQSTADDCKDGELIALLVELLNNTDSDSMSDQDEFSSVSTENTQADSL</sequence>
<proteinExistence type="predicted"/>
<feature type="region of interest" description="Disordered" evidence="1">
    <location>
        <begin position="66"/>
        <end position="88"/>
    </location>
</feature>
<name>A0ABD0RPM2_CIRMR</name>
<dbReference type="AlphaFoldDB" id="A0ABD0RPM2"/>
<keyword evidence="3" id="KW-1185">Reference proteome</keyword>
<evidence type="ECO:0000256" key="1">
    <source>
        <dbReference type="SAM" id="MobiDB-lite"/>
    </source>
</evidence>
<feature type="non-terminal residue" evidence="2">
    <location>
        <position position="1"/>
    </location>
</feature>
<dbReference type="EMBL" id="JAMKFB020000002">
    <property type="protein sequence ID" value="KAL0199951.1"/>
    <property type="molecule type" value="Genomic_DNA"/>
</dbReference>
<dbReference type="Proteomes" id="UP001529510">
    <property type="component" value="Unassembled WGS sequence"/>
</dbReference>
<accession>A0ABD0RPM2</accession>